<evidence type="ECO:0008006" key="4">
    <source>
        <dbReference type="Google" id="ProtNLM"/>
    </source>
</evidence>
<proteinExistence type="predicted"/>
<dbReference type="Proteomes" id="UP000033649">
    <property type="component" value="Unassembled WGS sequence"/>
</dbReference>
<dbReference type="AlphaFoldDB" id="A0A0F5FHI2"/>
<dbReference type="PATRIC" id="fig|429727.3.peg.3145"/>
<reference evidence="2 3" key="1">
    <citation type="submission" date="2015-03" db="EMBL/GenBank/DDBJ databases">
        <authorList>
            <person name="Hassan Y."/>
            <person name="Lepp D."/>
            <person name="Li X.-Z."/>
            <person name="Zhou T."/>
        </authorList>
    </citation>
    <scope>NUCLEOTIDE SEQUENCE [LARGE SCALE GENOMIC DNA]</scope>
    <source>
        <strain evidence="2 3">IPL18</strain>
    </source>
</reference>
<accession>A0A0F5FHI2</accession>
<comment type="caution">
    <text evidence="2">The sequence shown here is derived from an EMBL/GenBank/DDBJ whole genome shotgun (WGS) entry which is preliminary data.</text>
</comment>
<dbReference type="Gene3D" id="2.60.40.4110">
    <property type="entry name" value="Protein of unknown function DUF4354"/>
    <property type="match status" value="1"/>
</dbReference>
<sequence length="120" mass="12111">MAALAAFTTLAVATPALANDDIAIIATERANGSMALGDTIAYSKSFDIALTNTVDEPVALEDLCLVAVTAEGDTFVLDTVDESLTTGMIEPGAALNGIAVFSSDSITVHTASAVRAGSDC</sequence>
<protein>
    <recommendedName>
        <fullName evidence="4">DUF4354 domain-containing protein</fullName>
    </recommendedName>
</protein>
<feature type="chain" id="PRO_5002486628" description="DUF4354 domain-containing protein" evidence="1">
    <location>
        <begin position="19"/>
        <end position="120"/>
    </location>
</feature>
<feature type="signal peptide" evidence="1">
    <location>
        <begin position="1"/>
        <end position="18"/>
    </location>
</feature>
<evidence type="ECO:0000313" key="2">
    <source>
        <dbReference type="EMBL" id="KKB08359.1"/>
    </source>
</evidence>
<name>A0A0F5FHI2_9HYPH</name>
<keyword evidence="3" id="KW-1185">Reference proteome</keyword>
<organism evidence="2 3">
    <name type="scientific">Devosia chinhatensis</name>
    <dbReference type="NCBI Taxonomy" id="429727"/>
    <lineage>
        <taxon>Bacteria</taxon>
        <taxon>Pseudomonadati</taxon>
        <taxon>Pseudomonadota</taxon>
        <taxon>Alphaproteobacteria</taxon>
        <taxon>Hyphomicrobiales</taxon>
        <taxon>Devosiaceae</taxon>
        <taxon>Devosia</taxon>
    </lineage>
</organism>
<gene>
    <name evidence="2" type="ORF">VE26_15360</name>
</gene>
<dbReference type="EMBL" id="JZEY01000061">
    <property type="protein sequence ID" value="KKB08359.1"/>
    <property type="molecule type" value="Genomic_DNA"/>
</dbReference>
<dbReference type="InterPro" id="IPR025581">
    <property type="entry name" value="DUF4354"/>
</dbReference>
<keyword evidence="1" id="KW-0732">Signal</keyword>
<evidence type="ECO:0000256" key="1">
    <source>
        <dbReference type="SAM" id="SignalP"/>
    </source>
</evidence>
<dbReference type="Pfam" id="PF14263">
    <property type="entry name" value="DUF4354"/>
    <property type="match status" value="1"/>
</dbReference>
<evidence type="ECO:0000313" key="3">
    <source>
        <dbReference type="Proteomes" id="UP000033649"/>
    </source>
</evidence>